<dbReference type="HAMAP" id="MF_01456">
    <property type="entry name" value="NDH1_NuoK"/>
    <property type="match status" value="1"/>
</dbReference>
<dbReference type="InterPro" id="IPR001133">
    <property type="entry name" value="NADH_UbQ_OxRdtase_chain4L/K"/>
</dbReference>
<keyword evidence="4 7" id="KW-0812">Transmembrane</keyword>
<dbReference type="NCBIfam" id="NF004320">
    <property type="entry name" value="PRK05715.1-2"/>
    <property type="match status" value="1"/>
</dbReference>
<accession>A0A9Q4GGQ9</accession>
<name>A0A9Q4GGQ9_9EURY</name>
<evidence type="ECO:0000256" key="6">
    <source>
        <dbReference type="ARBA" id="ARBA00023136"/>
    </source>
</evidence>
<evidence type="ECO:0000256" key="7">
    <source>
        <dbReference type="SAM" id="Phobius"/>
    </source>
</evidence>
<keyword evidence="6 7" id="KW-0472">Membrane</keyword>
<evidence type="ECO:0000256" key="3">
    <source>
        <dbReference type="ARBA" id="ARBA00022448"/>
    </source>
</evidence>
<dbReference type="RefSeq" id="WP_266086804.1">
    <property type="nucleotide sequence ID" value="NZ_RKLV01000005.1"/>
</dbReference>
<feature type="transmembrane region" description="Helical" evidence="7">
    <location>
        <begin position="30"/>
        <end position="52"/>
    </location>
</feature>
<proteinExistence type="inferred from homology"/>
<keyword evidence="9" id="KW-1185">Reference proteome</keyword>
<comment type="similarity">
    <text evidence="2">Belongs to the complex I subunit 4L family.</text>
</comment>
<evidence type="ECO:0000313" key="8">
    <source>
        <dbReference type="EMBL" id="MCX2818962.1"/>
    </source>
</evidence>
<dbReference type="Gene3D" id="1.10.287.3510">
    <property type="match status" value="1"/>
</dbReference>
<dbReference type="EMBL" id="RKLV01000005">
    <property type="protein sequence ID" value="MCX2818962.1"/>
    <property type="molecule type" value="Genomic_DNA"/>
</dbReference>
<dbReference type="AlphaFoldDB" id="A0A9Q4GGQ9"/>
<dbReference type="InterPro" id="IPR039428">
    <property type="entry name" value="NUOK/Mnh_C1-like"/>
</dbReference>
<comment type="subcellular location">
    <subcellularLocation>
        <location evidence="1">Membrane</location>
        <topology evidence="1">Multi-pass membrane protein</topology>
    </subcellularLocation>
</comment>
<dbReference type="GO" id="GO:0050136">
    <property type="term" value="F:NADH dehydrogenase (quinone) (non-electrogenic) activity"/>
    <property type="evidence" value="ECO:0007669"/>
    <property type="project" value="UniProtKB-EC"/>
</dbReference>
<evidence type="ECO:0000256" key="4">
    <source>
        <dbReference type="ARBA" id="ARBA00022692"/>
    </source>
</evidence>
<evidence type="ECO:0000256" key="1">
    <source>
        <dbReference type="ARBA" id="ARBA00004141"/>
    </source>
</evidence>
<reference evidence="8" key="1">
    <citation type="submission" date="2022-09" db="EMBL/GenBank/DDBJ databases">
        <title>Haloadaptaus new haloarchaeum isolated from saline soil.</title>
        <authorList>
            <person name="Duran-Viseras A."/>
            <person name="Sanchez-Porro C."/>
            <person name="Ventosa A."/>
        </authorList>
    </citation>
    <scope>NUCLEOTIDE SEQUENCE</scope>
    <source>
        <strain evidence="8">F3-133</strain>
    </source>
</reference>
<feature type="transmembrane region" description="Helical" evidence="7">
    <location>
        <begin position="64"/>
        <end position="87"/>
    </location>
</feature>
<dbReference type="GO" id="GO:0042773">
    <property type="term" value="P:ATP synthesis coupled electron transport"/>
    <property type="evidence" value="ECO:0007669"/>
    <property type="project" value="InterPro"/>
</dbReference>
<feature type="transmembrane region" description="Helical" evidence="7">
    <location>
        <begin position="6"/>
        <end position="23"/>
    </location>
</feature>
<dbReference type="GO" id="GO:0030964">
    <property type="term" value="C:NADH dehydrogenase complex"/>
    <property type="evidence" value="ECO:0007669"/>
    <property type="project" value="TreeGrafter"/>
</dbReference>
<comment type="caution">
    <text evidence="8">The sequence shown here is derived from an EMBL/GenBank/DDBJ whole genome shotgun (WGS) entry which is preliminary data.</text>
</comment>
<protein>
    <submittedName>
        <fullName evidence="8">NADH-quinone oxidoreductase subunit NuoK</fullName>
        <ecNumber evidence="8">1.6.5.9</ecNumber>
    </submittedName>
</protein>
<dbReference type="FunFam" id="1.10.287.3510:FF:000001">
    <property type="entry name" value="NADH-quinone oxidoreductase subunit K"/>
    <property type="match status" value="1"/>
</dbReference>
<dbReference type="PANTHER" id="PTHR11434:SF16">
    <property type="entry name" value="NADH-UBIQUINONE OXIDOREDUCTASE CHAIN 4L"/>
    <property type="match status" value="1"/>
</dbReference>
<dbReference type="PANTHER" id="PTHR11434">
    <property type="entry name" value="NADH-UBIQUINONE OXIDOREDUCTASE SUBUNIT ND4L"/>
    <property type="match status" value="1"/>
</dbReference>
<evidence type="ECO:0000256" key="2">
    <source>
        <dbReference type="ARBA" id="ARBA00010519"/>
    </source>
</evidence>
<dbReference type="Pfam" id="PF00420">
    <property type="entry name" value="Oxidored_q2"/>
    <property type="match status" value="1"/>
</dbReference>
<organism evidence="8 9">
    <name type="scientific">Halorutilus salinus</name>
    <dbReference type="NCBI Taxonomy" id="2487751"/>
    <lineage>
        <taxon>Archaea</taxon>
        <taxon>Methanobacteriati</taxon>
        <taxon>Methanobacteriota</taxon>
        <taxon>Stenosarchaea group</taxon>
        <taxon>Halobacteria</taxon>
        <taxon>Halorutilales</taxon>
        <taxon>Halorutilaceae</taxon>
        <taxon>Halorutilus</taxon>
    </lineage>
</organism>
<dbReference type="Proteomes" id="UP001149411">
    <property type="component" value="Unassembled WGS sequence"/>
</dbReference>
<keyword evidence="3" id="KW-0813">Transport</keyword>
<gene>
    <name evidence="8" type="primary">nuoK</name>
    <name evidence="8" type="ORF">EGH25_06310</name>
</gene>
<evidence type="ECO:0000313" key="9">
    <source>
        <dbReference type="Proteomes" id="UP001149411"/>
    </source>
</evidence>
<dbReference type="EC" id="1.6.5.9" evidence="8"/>
<evidence type="ECO:0000256" key="5">
    <source>
        <dbReference type="ARBA" id="ARBA00022989"/>
    </source>
</evidence>
<keyword evidence="8" id="KW-0560">Oxidoreductase</keyword>
<keyword evidence="5 7" id="KW-1133">Transmembrane helix</keyword>
<sequence>MLPSSYYVFLSAFVFSVGLYGVLTRTNAVVILMCVELMLNAGNLNLIAFATHHGGVAGIAGQTFTLFVLAVAAAEVAVGLGIFILVYRRYGTVDVRKPRLMRW</sequence>